<dbReference type="AlphaFoldDB" id="A0A1H8FU15"/>
<organism evidence="3 4">
    <name type="scientific">Lihuaxuella thermophila</name>
    <dbReference type="NCBI Taxonomy" id="1173111"/>
    <lineage>
        <taxon>Bacteria</taxon>
        <taxon>Bacillati</taxon>
        <taxon>Bacillota</taxon>
        <taxon>Bacilli</taxon>
        <taxon>Bacillales</taxon>
        <taxon>Thermoactinomycetaceae</taxon>
        <taxon>Lihuaxuella</taxon>
    </lineage>
</organism>
<keyword evidence="3" id="KW-0540">Nuclease</keyword>
<proteinExistence type="predicted"/>
<dbReference type="PANTHER" id="PTHR14859">
    <property type="entry name" value="CALCOFLUOR WHITE HYPERSENSITIVE PROTEIN PRECURSOR"/>
    <property type="match status" value="1"/>
</dbReference>
<keyword evidence="3" id="KW-0378">Hydrolase</keyword>
<dbReference type="InterPro" id="IPR051916">
    <property type="entry name" value="GPI-anchor_lipid_remodeler"/>
</dbReference>
<keyword evidence="1" id="KW-0732">Signal</keyword>
<dbReference type="GO" id="GO:0004527">
    <property type="term" value="F:exonuclease activity"/>
    <property type="evidence" value="ECO:0007669"/>
    <property type="project" value="UniProtKB-KW"/>
</dbReference>
<feature type="signal peptide" evidence="1">
    <location>
        <begin position="1"/>
        <end position="27"/>
    </location>
</feature>
<evidence type="ECO:0000313" key="3">
    <source>
        <dbReference type="EMBL" id="SEN35172.1"/>
    </source>
</evidence>
<sequence>MKKFILPVLLALAAAWPIFLSPRMAGASDQGHHVTLRVMSYNIHYGAGMDQVYNLDRIASVIRESKADIVGLQEVDVHWGSRSRFEDGIRILAEKLDMNYYFAPIYSLAPVQEGEPRREYGVGVLSKYPIIHAVNHEITRLSTQEPNPSPEPAPGFPEVWINAKGIRLPVYVTHLDYRSDPAVREMQVRDMLNIIARNHREKILLGDLNATPDAPELAPLFAKFINASAIGSQPVYTFPADVPVKQIDYVLTTPNIRVVAAHVPETLASDHRPVIADVMLSRGRQH</sequence>
<dbReference type="SUPFAM" id="SSF56219">
    <property type="entry name" value="DNase I-like"/>
    <property type="match status" value="1"/>
</dbReference>
<dbReference type="RefSeq" id="WP_244527544.1">
    <property type="nucleotide sequence ID" value="NZ_FOCQ01000009.1"/>
</dbReference>
<dbReference type="Proteomes" id="UP000199695">
    <property type="component" value="Unassembled WGS sequence"/>
</dbReference>
<dbReference type="GO" id="GO:0016020">
    <property type="term" value="C:membrane"/>
    <property type="evidence" value="ECO:0007669"/>
    <property type="project" value="GOC"/>
</dbReference>
<dbReference type="PANTHER" id="PTHR14859:SF15">
    <property type="entry name" value="ENDONUCLEASE_EXONUCLEASE_PHOSPHATASE DOMAIN-CONTAINING PROTEIN"/>
    <property type="match status" value="1"/>
</dbReference>
<dbReference type="GO" id="GO:0006506">
    <property type="term" value="P:GPI anchor biosynthetic process"/>
    <property type="evidence" value="ECO:0007669"/>
    <property type="project" value="TreeGrafter"/>
</dbReference>
<evidence type="ECO:0000259" key="2">
    <source>
        <dbReference type="Pfam" id="PF03372"/>
    </source>
</evidence>
<dbReference type="InterPro" id="IPR005135">
    <property type="entry name" value="Endo/exonuclease/phosphatase"/>
</dbReference>
<evidence type="ECO:0000256" key="1">
    <source>
        <dbReference type="SAM" id="SignalP"/>
    </source>
</evidence>
<dbReference type="EMBL" id="FOCQ01000009">
    <property type="protein sequence ID" value="SEN35172.1"/>
    <property type="molecule type" value="Genomic_DNA"/>
</dbReference>
<dbReference type="Gene3D" id="3.60.10.10">
    <property type="entry name" value="Endonuclease/exonuclease/phosphatase"/>
    <property type="match status" value="1"/>
</dbReference>
<feature type="domain" description="Endonuclease/exonuclease/phosphatase" evidence="2">
    <location>
        <begin position="39"/>
        <end position="271"/>
    </location>
</feature>
<feature type="chain" id="PRO_5011440129" evidence="1">
    <location>
        <begin position="28"/>
        <end position="286"/>
    </location>
</feature>
<protein>
    <submittedName>
        <fullName evidence="3">Metal-dependent hydrolase, endonuclease/exonuclease/phosphatase family</fullName>
    </submittedName>
</protein>
<keyword evidence="4" id="KW-1185">Reference proteome</keyword>
<evidence type="ECO:0000313" key="4">
    <source>
        <dbReference type="Proteomes" id="UP000199695"/>
    </source>
</evidence>
<accession>A0A1H8FU15</accession>
<keyword evidence="3" id="KW-0269">Exonuclease</keyword>
<dbReference type="GO" id="GO:0004519">
    <property type="term" value="F:endonuclease activity"/>
    <property type="evidence" value="ECO:0007669"/>
    <property type="project" value="UniProtKB-KW"/>
</dbReference>
<keyword evidence="3" id="KW-0255">Endonuclease</keyword>
<name>A0A1H8FU15_9BACL</name>
<reference evidence="3 4" key="1">
    <citation type="submission" date="2016-10" db="EMBL/GenBank/DDBJ databases">
        <authorList>
            <person name="de Groot N.N."/>
        </authorList>
    </citation>
    <scope>NUCLEOTIDE SEQUENCE [LARGE SCALE GENOMIC DNA]</scope>
    <source>
        <strain evidence="3 4">DSM 46701</strain>
    </source>
</reference>
<dbReference type="Pfam" id="PF03372">
    <property type="entry name" value="Exo_endo_phos"/>
    <property type="match status" value="1"/>
</dbReference>
<dbReference type="InterPro" id="IPR036691">
    <property type="entry name" value="Endo/exonu/phosph_ase_sf"/>
</dbReference>
<gene>
    <name evidence="3" type="ORF">SAMN05444955_10973</name>
</gene>
<dbReference type="STRING" id="1173111.SAMN05444955_10973"/>